<dbReference type="SUPFAM" id="SSF52047">
    <property type="entry name" value="RNI-like"/>
    <property type="match status" value="1"/>
</dbReference>
<comment type="similarity">
    <text evidence="2">Belongs to the RLP family.</text>
</comment>
<feature type="domain" description="Leucine-rich repeat-containing N-terminal plant-type" evidence="14">
    <location>
        <begin position="29"/>
        <end position="67"/>
    </location>
</feature>
<protein>
    <recommendedName>
        <fullName evidence="18">Leucine-rich repeat-containing N-terminal plant-type domain-containing protein</fullName>
    </recommendedName>
</protein>
<evidence type="ECO:0000259" key="14">
    <source>
        <dbReference type="Pfam" id="PF08263"/>
    </source>
</evidence>
<dbReference type="SMART" id="SM00369">
    <property type="entry name" value="LRR_TYP"/>
    <property type="match status" value="8"/>
</dbReference>
<dbReference type="InterPro" id="IPR032675">
    <property type="entry name" value="LRR_dom_sf"/>
</dbReference>
<evidence type="ECO:0000256" key="2">
    <source>
        <dbReference type="ARBA" id="ARBA00009592"/>
    </source>
</evidence>
<dbReference type="Gene3D" id="3.80.10.10">
    <property type="entry name" value="Ribonuclease Inhibitor"/>
    <property type="match status" value="5"/>
</dbReference>
<organism evidence="16 17">
    <name type="scientific">Rhynchospora breviuscula</name>
    <dbReference type="NCBI Taxonomy" id="2022672"/>
    <lineage>
        <taxon>Eukaryota</taxon>
        <taxon>Viridiplantae</taxon>
        <taxon>Streptophyta</taxon>
        <taxon>Embryophyta</taxon>
        <taxon>Tracheophyta</taxon>
        <taxon>Spermatophyta</taxon>
        <taxon>Magnoliopsida</taxon>
        <taxon>Liliopsida</taxon>
        <taxon>Poales</taxon>
        <taxon>Cyperaceae</taxon>
        <taxon>Cyperoideae</taxon>
        <taxon>Rhynchosporeae</taxon>
        <taxon>Rhynchospora</taxon>
    </lineage>
</organism>
<dbReference type="EMBL" id="JAMQYH010000002">
    <property type="protein sequence ID" value="KAJ1698490.1"/>
    <property type="molecule type" value="Genomic_DNA"/>
</dbReference>
<dbReference type="InterPro" id="IPR001611">
    <property type="entry name" value="Leu-rich_rpt"/>
</dbReference>
<dbReference type="InterPro" id="IPR013210">
    <property type="entry name" value="LRR_N_plant-typ"/>
</dbReference>
<evidence type="ECO:0000256" key="4">
    <source>
        <dbReference type="ARBA" id="ARBA00022614"/>
    </source>
</evidence>
<dbReference type="PRINTS" id="PR00019">
    <property type="entry name" value="LEURICHRPT"/>
</dbReference>
<dbReference type="FunFam" id="3.80.10.10:FF:000111">
    <property type="entry name" value="LRR receptor-like serine/threonine-protein kinase ERECTA"/>
    <property type="match status" value="1"/>
</dbReference>
<name>A0A9Q0HUL7_9POAL</name>
<keyword evidence="4" id="KW-0433">Leucine-rich repeat</keyword>
<keyword evidence="11" id="KW-0325">Glycoprotein</keyword>
<keyword evidence="9 12" id="KW-1133">Transmembrane helix</keyword>
<evidence type="ECO:0000256" key="6">
    <source>
        <dbReference type="ARBA" id="ARBA00022692"/>
    </source>
</evidence>
<dbReference type="GO" id="GO:0005886">
    <property type="term" value="C:plasma membrane"/>
    <property type="evidence" value="ECO:0007669"/>
    <property type="project" value="UniProtKB-SubCell"/>
</dbReference>
<evidence type="ECO:0000256" key="7">
    <source>
        <dbReference type="ARBA" id="ARBA00022729"/>
    </source>
</evidence>
<evidence type="ECO:0000256" key="5">
    <source>
        <dbReference type="ARBA" id="ARBA00022626"/>
    </source>
</evidence>
<dbReference type="OrthoDB" id="4691307at2759"/>
<dbReference type="PANTHER" id="PTHR48062:SF52">
    <property type="entry name" value="RECEPTOR-LIKE PROTEIN 8-RELATED"/>
    <property type="match status" value="1"/>
</dbReference>
<evidence type="ECO:0000313" key="16">
    <source>
        <dbReference type="EMBL" id="KAJ1698490.1"/>
    </source>
</evidence>
<dbReference type="SUPFAM" id="SSF52058">
    <property type="entry name" value="L domain-like"/>
    <property type="match status" value="1"/>
</dbReference>
<feature type="transmembrane region" description="Helical" evidence="12">
    <location>
        <begin position="888"/>
        <end position="911"/>
    </location>
</feature>
<evidence type="ECO:0008006" key="18">
    <source>
        <dbReference type="Google" id="ProtNLM"/>
    </source>
</evidence>
<keyword evidence="5" id="KW-1070">Brassinosteroid signaling pathway</keyword>
<evidence type="ECO:0000256" key="11">
    <source>
        <dbReference type="ARBA" id="ARBA00023180"/>
    </source>
</evidence>
<evidence type="ECO:0000256" key="13">
    <source>
        <dbReference type="SAM" id="SignalP"/>
    </source>
</evidence>
<keyword evidence="3" id="KW-1003">Cell membrane</keyword>
<comment type="subcellular location">
    <subcellularLocation>
        <location evidence="1">Cell membrane</location>
        <topology evidence="1">Single-pass type I membrane protein</topology>
    </subcellularLocation>
</comment>
<dbReference type="SMART" id="SM00365">
    <property type="entry name" value="LRR_SD22"/>
    <property type="match status" value="6"/>
</dbReference>
<keyword evidence="8" id="KW-0677">Repeat</keyword>
<feature type="chain" id="PRO_5040246057" description="Leucine-rich repeat-containing N-terminal plant-type domain-containing protein" evidence="13">
    <location>
        <begin position="23"/>
        <end position="945"/>
    </location>
</feature>
<dbReference type="Pfam" id="PF00560">
    <property type="entry name" value="LRR_1"/>
    <property type="match status" value="4"/>
</dbReference>
<feature type="signal peptide" evidence="13">
    <location>
        <begin position="1"/>
        <end position="22"/>
    </location>
</feature>
<feature type="domain" description="Disease resistance R13L4/SHOC-2-like LRR" evidence="15">
    <location>
        <begin position="441"/>
        <end position="699"/>
    </location>
</feature>
<evidence type="ECO:0000259" key="15">
    <source>
        <dbReference type="Pfam" id="PF23598"/>
    </source>
</evidence>
<keyword evidence="7 13" id="KW-0732">Signal</keyword>
<evidence type="ECO:0000256" key="12">
    <source>
        <dbReference type="SAM" id="Phobius"/>
    </source>
</evidence>
<dbReference type="InterPro" id="IPR055414">
    <property type="entry name" value="LRR_R13L4/SHOC2-like"/>
</dbReference>
<evidence type="ECO:0000256" key="3">
    <source>
        <dbReference type="ARBA" id="ARBA00022475"/>
    </source>
</evidence>
<dbReference type="PROSITE" id="PS51450">
    <property type="entry name" value="LRR"/>
    <property type="match status" value="1"/>
</dbReference>
<accession>A0A9Q0HUL7</accession>
<comment type="caution">
    <text evidence="16">The sequence shown here is derived from an EMBL/GenBank/DDBJ whole genome shotgun (WGS) entry which is preliminary data.</text>
</comment>
<evidence type="ECO:0000256" key="9">
    <source>
        <dbReference type="ARBA" id="ARBA00022989"/>
    </source>
</evidence>
<dbReference type="Pfam" id="PF13855">
    <property type="entry name" value="LRR_8"/>
    <property type="match status" value="1"/>
</dbReference>
<dbReference type="InterPro" id="IPR051502">
    <property type="entry name" value="RLP_Defense_Trigger"/>
</dbReference>
<keyword evidence="10 12" id="KW-0472">Membrane</keyword>
<evidence type="ECO:0000256" key="8">
    <source>
        <dbReference type="ARBA" id="ARBA00022737"/>
    </source>
</evidence>
<evidence type="ECO:0000313" key="17">
    <source>
        <dbReference type="Proteomes" id="UP001151287"/>
    </source>
</evidence>
<dbReference type="InterPro" id="IPR003591">
    <property type="entry name" value="Leu-rich_rpt_typical-subtyp"/>
</dbReference>
<dbReference type="PANTHER" id="PTHR48062">
    <property type="entry name" value="RECEPTOR-LIKE PROTEIN 14"/>
    <property type="match status" value="1"/>
</dbReference>
<dbReference type="FunFam" id="3.80.10.10:FF:000095">
    <property type="entry name" value="LRR receptor-like serine/threonine-protein kinase GSO1"/>
    <property type="match status" value="1"/>
</dbReference>
<keyword evidence="6 12" id="KW-0812">Transmembrane</keyword>
<sequence>MELPSLSPLIVVVLLLWQQSEGCGACWVEEKAALLDIKASFSVPGTLWQLNWDDGDDCCKWQGVTCNSVEGRITSLDLLQTSVNLTPRLLNSTLFLPFQELNNLSLAENFFNCCEPGSGFESWSSLSKLEVLDIRQNNFNDSTIKSLVRISSLKTLLVSQNQLSDVLQIKQLSALNLEVLDLSGNKISGIISDLGYWPFLKALSLRGNLLNGTFPIEGLCKVGMLQELDLSQNEFTGELPACIQNLTSLTYLDLSNNHLQIKFPTAVFADLTSLVYLSLSGNQLEGLLLLSSFSNHSKLKILELSSQSGNFQVEAEFHNANPSFQLEGLELPNCNLNNGTFPSFLSNQHELYYLDLSHNQLRGPFPIWLIQNNINMLNLNLRNNSFTGPLVLPPQSNLSWFDASQNMLNGALPSDIHIKIPSLSLLNLSRNSFEGALPLGFSYLQLIFVLDISYNNISDHIENALQGNLTSLHSLYLSNNSFYGSLPNLVKARRMIDLVLDGNLITGKIPDSICNVSLLTFIDLSNNRLNGRLPSCLSQISKLEILNLGGNALEGALPTSICSMQYLQFLDLSRNNFSESFPSCLNISNLQFLHLSQNSFSGTFPIGLSNSPNLRTIDISGNEFSGTLPKWINETFVKLRVLLLKGNEFEGPIPNQICQLKHLLVLDLSHNSLSGQIPSCLSGMGSEGAFYSFQYANTYGSGSELIMPYYEFPLDNKMKTYGIGSIGVDQEEFMTKRRSDYYKGDHLNYFSGIDLSCNQLRGFIPEELGSMNWILALNLSNNGLDGPIPKSLSNLTRLESLDLSHNSLTGHIPRELMKLNSLESFSVAFNNLSGATLGTEGQFGTFESSSYEGNPNLCGPPLPTSCTSATPPAATKDGNLERGSHVDLILVGSFVVSFVIGFWGSIAVLYFKRNWNRTFFLAVDKYTNLLIVNVTLLIKRARNID</sequence>
<dbReference type="Pfam" id="PF08263">
    <property type="entry name" value="LRRNT_2"/>
    <property type="match status" value="1"/>
</dbReference>
<dbReference type="AlphaFoldDB" id="A0A9Q0HUL7"/>
<proteinExistence type="inferred from homology"/>
<reference evidence="16" key="1">
    <citation type="journal article" date="2022" name="Cell">
        <title>Repeat-based holocentromeres influence genome architecture and karyotype evolution.</title>
        <authorList>
            <person name="Hofstatter P.G."/>
            <person name="Thangavel G."/>
            <person name="Lux T."/>
            <person name="Neumann P."/>
            <person name="Vondrak T."/>
            <person name="Novak P."/>
            <person name="Zhang M."/>
            <person name="Costa L."/>
            <person name="Castellani M."/>
            <person name="Scott A."/>
            <person name="Toegelov H."/>
            <person name="Fuchs J."/>
            <person name="Mata-Sucre Y."/>
            <person name="Dias Y."/>
            <person name="Vanzela A.L.L."/>
            <person name="Huettel B."/>
            <person name="Almeida C.C.S."/>
            <person name="Simkova H."/>
            <person name="Souza G."/>
            <person name="Pedrosa-Harand A."/>
            <person name="Macas J."/>
            <person name="Mayer K.F.X."/>
            <person name="Houben A."/>
            <person name="Marques A."/>
        </authorList>
    </citation>
    <scope>NUCLEOTIDE SEQUENCE</scope>
    <source>
        <strain evidence="16">RhyBre1mFocal</strain>
    </source>
</reference>
<dbReference type="Pfam" id="PF23598">
    <property type="entry name" value="LRR_14"/>
    <property type="match status" value="1"/>
</dbReference>
<gene>
    <name evidence="16" type="ORF">LUZ63_007002</name>
</gene>
<dbReference type="GO" id="GO:0009742">
    <property type="term" value="P:brassinosteroid mediated signaling pathway"/>
    <property type="evidence" value="ECO:0007669"/>
    <property type="project" value="UniProtKB-KW"/>
</dbReference>
<evidence type="ECO:0000256" key="10">
    <source>
        <dbReference type="ARBA" id="ARBA00023136"/>
    </source>
</evidence>
<evidence type="ECO:0000256" key="1">
    <source>
        <dbReference type="ARBA" id="ARBA00004251"/>
    </source>
</evidence>
<dbReference type="Proteomes" id="UP001151287">
    <property type="component" value="Unassembled WGS sequence"/>
</dbReference>
<keyword evidence="17" id="KW-1185">Reference proteome</keyword>